<feature type="transmembrane region" description="Helical" evidence="5">
    <location>
        <begin position="53"/>
        <end position="78"/>
    </location>
</feature>
<dbReference type="InterPro" id="IPR006665">
    <property type="entry name" value="OmpA-like"/>
</dbReference>
<feature type="transmembrane region" description="Helical" evidence="5">
    <location>
        <begin position="21"/>
        <end position="41"/>
    </location>
</feature>
<dbReference type="EMBL" id="FNKX01000004">
    <property type="protein sequence ID" value="SDR60970.1"/>
    <property type="molecule type" value="Genomic_DNA"/>
</dbReference>
<dbReference type="AlphaFoldDB" id="A0A1H1KG63"/>
<protein>
    <submittedName>
        <fullName evidence="7">OmpA family protein</fullName>
    </submittedName>
</protein>
<evidence type="ECO:0000256" key="3">
    <source>
        <dbReference type="ARBA" id="ARBA00023237"/>
    </source>
</evidence>
<dbReference type="CDD" id="cd07185">
    <property type="entry name" value="OmpA_C-like"/>
    <property type="match status" value="1"/>
</dbReference>
<dbReference type="Pfam" id="PF00691">
    <property type="entry name" value="OmpA"/>
    <property type="match status" value="1"/>
</dbReference>
<dbReference type="Proteomes" id="UP000199365">
    <property type="component" value="Unassembled WGS sequence"/>
</dbReference>
<dbReference type="PRINTS" id="PR01021">
    <property type="entry name" value="OMPADOMAIN"/>
</dbReference>
<gene>
    <name evidence="7" type="ORF">SAMN05445850_7475</name>
</gene>
<dbReference type="PROSITE" id="PS51123">
    <property type="entry name" value="OMPA_2"/>
    <property type="match status" value="1"/>
</dbReference>
<evidence type="ECO:0000256" key="4">
    <source>
        <dbReference type="PROSITE-ProRule" id="PRU00473"/>
    </source>
</evidence>
<reference evidence="8" key="1">
    <citation type="submission" date="2016-10" db="EMBL/GenBank/DDBJ databases">
        <authorList>
            <person name="Varghese N."/>
            <person name="Submissions S."/>
        </authorList>
    </citation>
    <scope>NUCLEOTIDE SEQUENCE [LARGE SCALE GENOMIC DNA]</scope>
    <source>
        <strain evidence="8">DUS833</strain>
    </source>
</reference>
<name>A0A1H1KG63_9BURK</name>
<dbReference type="InterPro" id="IPR050330">
    <property type="entry name" value="Bact_OuterMem_StrucFunc"/>
</dbReference>
<feature type="domain" description="OmpA-like" evidence="6">
    <location>
        <begin position="245"/>
        <end position="363"/>
    </location>
</feature>
<sequence>MASTDSYATAKANMRDNVKTLVGIFGGIAGLLLAGTPFTGYGSLDPASATFRWSIATVGLVAAVVLVGSSIVLLLHLLQPDLVYQSVLRRQAELAPYDPADREEIEALRREFERQRGNLLPEEGMEWLDDLETETDEAHDRWVGVVNLAGAAGAPADLKIQIDARRQIYEGLYDNLGAVNNWAAYTRLRYRIIKGCNLAFVLGFAALVAIGMFSMAVGQKKEDRKDAPVAQIFVVQPPAALPPSSPAATLPAVNPILFKTRQAALSTEGMAELAKARDYLRGHPDTAVLAFAYTDTRGGGAVNRALAARRAQVVRSALIAEGGIAASRIFVAELPETDLPIFTGRPVDSQSNRSVQLVLLALPQRGH</sequence>
<keyword evidence="5" id="KW-1133">Transmembrane helix</keyword>
<dbReference type="SUPFAM" id="SSF103088">
    <property type="entry name" value="OmpA-like"/>
    <property type="match status" value="1"/>
</dbReference>
<keyword evidence="5" id="KW-0812">Transmembrane</keyword>
<dbReference type="PANTHER" id="PTHR30329">
    <property type="entry name" value="STATOR ELEMENT OF FLAGELLAR MOTOR COMPLEX"/>
    <property type="match status" value="1"/>
</dbReference>
<comment type="subcellular location">
    <subcellularLocation>
        <location evidence="1">Cell outer membrane</location>
    </subcellularLocation>
</comment>
<dbReference type="InterPro" id="IPR006664">
    <property type="entry name" value="OMP_bac"/>
</dbReference>
<evidence type="ECO:0000256" key="1">
    <source>
        <dbReference type="ARBA" id="ARBA00004442"/>
    </source>
</evidence>
<dbReference type="RefSeq" id="WP_090812085.1">
    <property type="nucleotide sequence ID" value="NZ_FNKX01000004.1"/>
</dbReference>
<keyword evidence="2 4" id="KW-0472">Membrane</keyword>
<feature type="transmembrane region" description="Helical" evidence="5">
    <location>
        <begin position="196"/>
        <end position="217"/>
    </location>
</feature>
<proteinExistence type="predicted"/>
<keyword evidence="8" id="KW-1185">Reference proteome</keyword>
<dbReference type="InterPro" id="IPR036737">
    <property type="entry name" value="OmpA-like_sf"/>
</dbReference>
<evidence type="ECO:0000313" key="7">
    <source>
        <dbReference type="EMBL" id="SDR60970.1"/>
    </source>
</evidence>
<organism evidence="7 8">
    <name type="scientific">Paraburkholderia tuberum</name>
    <dbReference type="NCBI Taxonomy" id="157910"/>
    <lineage>
        <taxon>Bacteria</taxon>
        <taxon>Pseudomonadati</taxon>
        <taxon>Pseudomonadota</taxon>
        <taxon>Betaproteobacteria</taxon>
        <taxon>Burkholderiales</taxon>
        <taxon>Burkholderiaceae</taxon>
        <taxon>Paraburkholderia</taxon>
    </lineage>
</organism>
<evidence type="ECO:0000313" key="8">
    <source>
        <dbReference type="Proteomes" id="UP000199365"/>
    </source>
</evidence>
<evidence type="ECO:0000256" key="5">
    <source>
        <dbReference type="SAM" id="Phobius"/>
    </source>
</evidence>
<dbReference type="PANTHER" id="PTHR30329:SF21">
    <property type="entry name" value="LIPOPROTEIN YIAD-RELATED"/>
    <property type="match status" value="1"/>
</dbReference>
<dbReference type="GO" id="GO:0009279">
    <property type="term" value="C:cell outer membrane"/>
    <property type="evidence" value="ECO:0007669"/>
    <property type="project" value="UniProtKB-SubCell"/>
</dbReference>
<keyword evidence="3" id="KW-0998">Cell outer membrane</keyword>
<dbReference type="STRING" id="157910.SAMN05445850_7475"/>
<dbReference type="Gene3D" id="3.30.1330.60">
    <property type="entry name" value="OmpA-like domain"/>
    <property type="match status" value="1"/>
</dbReference>
<accession>A0A1H1KG63</accession>
<evidence type="ECO:0000259" key="6">
    <source>
        <dbReference type="PROSITE" id="PS51123"/>
    </source>
</evidence>
<evidence type="ECO:0000256" key="2">
    <source>
        <dbReference type="ARBA" id="ARBA00023136"/>
    </source>
</evidence>